<proteinExistence type="inferred from homology"/>
<evidence type="ECO:0000256" key="6">
    <source>
        <dbReference type="ARBA" id="ARBA00035023"/>
    </source>
</evidence>
<evidence type="ECO:0000256" key="2">
    <source>
        <dbReference type="ARBA" id="ARBA00022964"/>
    </source>
</evidence>
<evidence type="ECO:0000256" key="7">
    <source>
        <dbReference type="ARBA" id="ARBA00035045"/>
    </source>
</evidence>
<comment type="caution">
    <text evidence="9">The sequence shown here is derived from an EMBL/GenBank/DDBJ whole genome shotgun (WGS) entry which is preliminary data.</text>
</comment>
<dbReference type="SMART" id="SM01150">
    <property type="entry name" value="DUF1338"/>
    <property type="match status" value="1"/>
</dbReference>
<dbReference type="EC" id="1.13.11.93" evidence="6"/>
<keyword evidence="4" id="KW-0408">Iron</keyword>
<comment type="similarity">
    <text evidence="5">Belongs to the 2-oxoadipate dioxygenase/decarboxylase family.</text>
</comment>
<evidence type="ECO:0000256" key="3">
    <source>
        <dbReference type="ARBA" id="ARBA00023002"/>
    </source>
</evidence>
<evidence type="ECO:0000256" key="8">
    <source>
        <dbReference type="SAM" id="MobiDB-lite"/>
    </source>
</evidence>
<dbReference type="Gene3D" id="3.10.180.80">
    <property type="entry name" value="Uncharacterised protein PF07063, DUF1338"/>
    <property type="match status" value="1"/>
</dbReference>
<dbReference type="PANTHER" id="PTHR39479:SF2">
    <property type="entry name" value="2-OXOADIPATE DIOXYGENASE_DECARBOXYLASE"/>
    <property type="match status" value="1"/>
</dbReference>
<evidence type="ECO:0000256" key="4">
    <source>
        <dbReference type="ARBA" id="ARBA00023004"/>
    </source>
</evidence>
<organism evidence="9 10">
    <name type="scientific">Aspergillus cavernicola</name>
    <dbReference type="NCBI Taxonomy" id="176166"/>
    <lineage>
        <taxon>Eukaryota</taxon>
        <taxon>Fungi</taxon>
        <taxon>Dikarya</taxon>
        <taxon>Ascomycota</taxon>
        <taxon>Pezizomycotina</taxon>
        <taxon>Eurotiomycetes</taxon>
        <taxon>Eurotiomycetidae</taxon>
        <taxon>Eurotiales</taxon>
        <taxon>Aspergillaceae</taxon>
        <taxon>Aspergillus</taxon>
        <taxon>Aspergillus subgen. Nidulantes</taxon>
    </lineage>
</organism>
<keyword evidence="2" id="KW-0223">Dioxygenase</keyword>
<evidence type="ECO:0000256" key="5">
    <source>
        <dbReference type="ARBA" id="ARBA00035013"/>
    </source>
</evidence>
<reference evidence="9 10" key="1">
    <citation type="submission" date="2024-07" db="EMBL/GenBank/DDBJ databases">
        <title>Section-level genome sequencing and comparative genomics of Aspergillus sections Usti and Cavernicolus.</title>
        <authorList>
            <consortium name="Lawrence Berkeley National Laboratory"/>
            <person name="Nybo J.L."/>
            <person name="Vesth T.C."/>
            <person name="Theobald S."/>
            <person name="Frisvad J.C."/>
            <person name="Larsen T.O."/>
            <person name="Kjaerboelling I."/>
            <person name="Rothschild-Mancinelli K."/>
            <person name="Lyhne E.K."/>
            <person name="Kogle M.E."/>
            <person name="Barry K."/>
            <person name="Clum A."/>
            <person name="Na H."/>
            <person name="Ledsgaard L."/>
            <person name="Lin J."/>
            <person name="Lipzen A."/>
            <person name="Kuo A."/>
            <person name="Riley R."/>
            <person name="Mondo S."/>
            <person name="LaButti K."/>
            <person name="Haridas S."/>
            <person name="Pangalinan J."/>
            <person name="Salamov A.A."/>
            <person name="Simmons B.A."/>
            <person name="Magnuson J.K."/>
            <person name="Chen J."/>
            <person name="Drula E."/>
            <person name="Henrissat B."/>
            <person name="Wiebenga A."/>
            <person name="Lubbers R.J."/>
            <person name="Gomes A.C."/>
            <person name="Makela M.R."/>
            <person name="Stajich J."/>
            <person name="Grigoriev I.V."/>
            <person name="Mortensen U.H."/>
            <person name="De vries R.P."/>
            <person name="Baker S.E."/>
            <person name="Andersen M.R."/>
        </authorList>
    </citation>
    <scope>NUCLEOTIDE SEQUENCE [LARGE SCALE GENOMIC DNA]</scope>
    <source>
        <strain evidence="9 10">CBS 600.67</strain>
    </source>
</reference>
<protein>
    <recommendedName>
        <fullName evidence="6">2-oxoadipate dioxygenase/decarboxylase</fullName>
        <ecNumber evidence="6">1.13.11.93</ecNumber>
    </recommendedName>
    <alternativeName>
        <fullName evidence="7">2-hydroxyglutarate synthase</fullName>
    </alternativeName>
</protein>
<gene>
    <name evidence="9" type="ORF">BDW59DRAFT_175998</name>
</gene>
<dbReference type="Proteomes" id="UP001610335">
    <property type="component" value="Unassembled WGS sequence"/>
</dbReference>
<accession>A0ABR4HM45</accession>
<dbReference type="PANTHER" id="PTHR39479">
    <property type="match status" value="1"/>
</dbReference>
<keyword evidence="3" id="KW-0560">Oxidoreductase</keyword>
<dbReference type="InterPro" id="IPR009770">
    <property type="entry name" value="HGLS"/>
</dbReference>
<name>A0ABR4HM45_9EURO</name>
<keyword evidence="10" id="KW-1185">Reference proteome</keyword>
<comment type="cofactor">
    <cofactor evidence="1">
        <name>Fe(2+)</name>
        <dbReference type="ChEBI" id="CHEBI:29033"/>
    </cofactor>
</comment>
<evidence type="ECO:0000313" key="9">
    <source>
        <dbReference type="EMBL" id="KAL2815803.1"/>
    </source>
</evidence>
<dbReference type="EMBL" id="JBFXLS010000108">
    <property type="protein sequence ID" value="KAL2815803.1"/>
    <property type="molecule type" value="Genomic_DNA"/>
</dbReference>
<sequence>MFSSGEVGNPSSDDPAPARTDDPSPARLLPWRATATENPRIRVSDTYDTIQSQELQTLRRIFALIGMYPVGYFDLAVAALPMHATSFRPVDKRSLQKTPFRVLTTILRLELLRSDAAQNLALSLLKRRQISIDELLRLLDVAGKQRNQLTQSQAEKFIAKGLRSFSWQCPAVANHSQYSLLNLEHPILADISCFRSAHINHLTPRTLDMNEAQSTVLEAGMAVKSRIEGPPPRKCPILWRQTSFLALEEKIRSPSRNDHIEERRTAVTPTGQRGTSDAANPRTVDEIMSETFQQYPDDWSELWRQGLVYCEYQCTGKAMTTPPLGESQISSLILEHLIADGVVEAIPITYEDFLLFSAAGIFQLNLQVNSKSSRAAVGGGSDKGKSSADLECFERALRCRIFDSDKLYVQVQKQSLESCAKEPALRAQVLW</sequence>
<evidence type="ECO:0000256" key="1">
    <source>
        <dbReference type="ARBA" id="ARBA00001954"/>
    </source>
</evidence>
<evidence type="ECO:0000313" key="10">
    <source>
        <dbReference type="Proteomes" id="UP001610335"/>
    </source>
</evidence>
<feature type="region of interest" description="Disordered" evidence="8">
    <location>
        <begin position="1"/>
        <end position="31"/>
    </location>
</feature>
<dbReference type="Pfam" id="PF07063">
    <property type="entry name" value="HGLS"/>
    <property type="match status" value="1"/>
</dbReference>